<proteinExistence type="predicted"/>
<sequence length="400" mass="45840">MYNLDKKRGDFLWTSILEAPNNEKVLANKNCSENIGGPSANGRLPNYDANDCRERVRHGSDNFYRSGLAFLPGQTYIWKKEDPIKPCAETEEWADAHPVAYDPMRCPGHIKIGQDGVHYMSTPIFRYGDRYAWKPVNTFLEENKYPCLAVGSRSMDEETAKFQVSLNESLYPTGKPRTIEKFNKNSESLDKASRQAFLRERLPGIRRNEVQEYIFSSGLYTPGEEGIPSEKDLMYRRSMVEPKALRKMEDVVVDPDTGAVGVVSLLQTILPLSGCTWLSYSRKLFTDHDIIDESTGDVICALPLPNAIYLVNNMEFPGHAEWRSKYGTQFEEDLIKHVEQRYTFPRPDSLVCEEDISTYTMLDERRVRREHVSGYDDPNQPIVTESMKNACFSGWPDKRI</sequence>
<keyword evidence="2" id="KW-1185">Reference proteome</keyword>
<reference evidence="1 2" key="1">
    <citation type="journal article" date="2009" name="Virology">
        <title>Genomic analysis of the smallest giant virus--Feldmannia sp. virus 158.</title>
        <authorList>
            <person name="Schroeder D.C."/>
            <person name="Park Y."/>
            <person name="Yoon H.M."/>
            <person name="Lee Y.S."/>
            <person name="Kang S.W."/>
            <person name="Meints R.H."/>
            <person name="Ivey R.G."/>
            <person name="Choi T.J."/>
        </authorList>
    </citation>
    <scope>NUCLEOTIDE SEQUENCE [LARGE SCALE GENOMIC DNA]</scope>
    <source>
        <strain evidence="1">FsV-158</strain>
    </source>
</reference>
<dbReference type="EMBL" id="EU916176">
    <property type="protein sequence ID" value="ACH46844.1"/>
    <property type="molecule type" value="Genomic_DNA"/>
</dbReference>
<evidence type="ECO:0000313" key="1">
    <source>
        <dbReference type="EMBL" id="ACH46844.1"/>
    </source>
</evidence>
<evidence type="ECO:0000313" key="2">
    <source>
        <dbReference type="Proteomes" id="UP000204092"/>
    </source>
</evidence>
<organism evidence="1 2">
    <name type="scientific">Feldmannia species virus</name>
    <dbReference type="NCBI Taxonomy" id="39420"/>
    <lineage>
        <taxon>Viruses</taxon>
        <taxon>Varidnaviria</taxon>
        <taxon>Bamfordvirae</taxon>
        <taxon>Nucleocytoviricota</taxon>
        <taxon>Megaviricetes</taxon>
        <taxon>Algavirales</taxon>
        <taxon>Phycodnaviridae</taxon>
        <taxon>Phaeovirus</taxon>
        <taxon>Phaeovirus feldmanniae</taxon>
    </lineage>
</organism>
<dbReference type="RefSeq" id="YP_002154714.1">
    <property type="nucleotide sequence ID" value="NC_011183.1"/>
</dbReference>
<dbReference type="KEGG" id="vg:6804875"/>
<dbReference type="GeneID" id="6804875"/>
<name>B5LWI1_9PHYC</name>
<dbReference type="Proteomes" id="UP000204092">
    <property type="component" value="Segment"/>
</dbReference>
<accession>B5LWI1</accession>
<protein>
    <submittedName>
        <fullName evidence="1">Uncharacterized protein</fullName>
    </submittedName>
</protein>